<feature type="compositionally biased region" description="Polar residues" evidence="2">
    <location>
        <begin position="428"/>
        <end position="440"/>
    </location>
</feature>
<dbReference type="PROSITE" id="PS51123">
    <property type="entry name" value="OMPA_2"/>
    <property type="match status" value="1"/>
</dbReference>
<evidence type="ECO:0000313" key="5">
    <source>
        <dbReference type="EMBL" id="SPP64450.1"/>
    </source>
</evidence>
<dbReference type="CDD" id="cd07185">
    <property type="entry name" value="OmpA_C-like"/>
    <property type="match status" value="1"/>
</dbReference>
<dbReference type="InParanoid" id="A0A330L553"/>
<dbReference type="InterPro" id="IPR050330">
    <property type="entry name" value="Bact_OuterMem_StrucFunc"/>
</dbReference>
<proteinExistence type="predicted"/>
<feature type="region of interest" description="Disordered" evidence="2">
    <location>
        <begin position="398"/>
        <end position="524"/>
    </location>
</feature>
<evidence type="ECO:0000313" key="6">
    <source>
        <dbReference type="Proteomes" id="UP000248168"/>
    </source>
</evidence>
<dbReference type="EMBL" id="OUNR01000012">
    <property type="protein sequence ID" value="SPP64450.1"/>
    <property type="molecule type" value="Genomic_DNA"/>
</dbReference>
<dbReference type="InterPro" id="IPR036737">
    <property type="entry name" value="OmpA-like_sf"/>
</dbReference>
<feature type="chain" id="PRO_5016450002" description="OmpA-like domain-containing protein" evidence="3">
    <location>
        <begin position="23"/>
        <end position="524"/>
    </location>
</feature>
<reference evidence="6" key="1">
    <citation type="submission" date="2018-04" db="EMBL/GenBank/DDBJ databases">
        <authorList>
            <person name="Lucker S."/>
            <person name="Sakoula D."/>
        </authorList>
    </citation>
    <scope>NUCLEOTIDE SEQUENCE [LARGE SCALE GENOMIC DNA]</scope>
</reference>
<evidence type="ECO:0000256" key="2">
    <source>
        <dbReference type="SAM" id="MobiDB-lite"/>
    </source>
</evidence>
<accession>A0A330L553</accession>
<dbReference type="Proteomes" id="UP000248168">
    <property type="component" value="Unassembled WGS sequence"/>
</dbReference>
<evidence type="ECO:0000256" key="3">
    <source>
        <dbReference type="SAM" id="SignalP"/>
    </source>
</evidence>
<dbReference type="InterPro" id="IPR006665">
    <property type="entry name" value="OmpA-like"/>
</dbReference>
<dbReference type="AlphaFoldDB" id="A0A330L553"/>
<dbReference type="OrthoDB" id="9782229at2"/>
<name>A0A330L553_9BACT</name>
<dbReference type="PANTHER" id="PTHR30329">
    <property type="entry name" value="STATOR ELEMENT OF FLAGELLAR MOTOR COMPLEX"/>
    <property type="match status" value="1"/>
</dbReference>
<evidence type="ECO:0000256" key="1">
    <source>
        <dbReference type="PROSITE-ProRule" id="PRU00473"/>
    </source>
</evidence>
<organism evidence="5 6">
    <name type="scientific">Nitrospira lenta</name>
    <dbReference type="NCBI Taxonomy" id="1436998"/>
    <lineage>
        <taxon>Bacteria</taxon>
        <taxon>Pseudomonadati</taxon>
        <taxon>Nitrospirota</taxon>
        <taxon>Nitrospiria</taxon>
        <taxon>Nitrospirales</taxon>
        <taxon>Nitrospiraceae</taxon>
        <taxon>Nitrospira</taxon>
    </lineage>
</organism>
<feature type="signal peptide" evidence="3">
    <location>
        <begin position="1"/>
        <end position="22"/>
    </location>
</feature>
<sequence>MKTTTSLFLALALSVVTAPAGAQSVDTSTIRFGEGALAFAEGAIQKTTPRDGIVNLITGDNQSTGDRMILGQHDVLYLKLDHSHDVAPGDLYTVYRRVRKVFHPATGEYLGFVVIRLAVVQVTQVDHALTTVEVVRSYGVIAPGDPVMRFAPPVSSEEPAQVSDMAELRGMIVELQADKPMTLVSQFDVVYLDRGKGDGLKNGDLLEVQRHSQGLPPRKIGQLKVIATEGRTATAMIQSATTRVMKGDRFKLAGHSVPALVPVESPVQPLSQPKALQMEKTVAAIPLDLVAKKLKVHNAAGESRLNLGEITNSLRYDSGEASIRPEGYKVLDQLIEYLHTSGDVRMIRVEGHADNVEIGPALKSRYPSNWELSKARANGVLRYLVEKGGLDSARLASVGYGDGRPAETNATEEGRTSNRRVEVLLYAPTSTEANSPQSVMPKTVDKQPSDPTSLSAKGEGDPAAFAPLTQDGAVDPSVSRASGQDALLATDSPGTLSLPDSTGKTSVSDPAAQDLAAPAGRPLE</sequence>
<dbReference type="Gene3D" id="3.30.1330.60">
    <property type="entry name" value="OmpA-like domain"/>
    <property type="match status" value="1"/>
</dbReference>
<feature type="compositionally biased region" description="Polar residues" evidence="2">
    <location>
        <begin position="492"/>
        <end position="508"/>
    </location>
</feature>
<keyword evidence="1" id="KW-0472">Membrane</keyword>
<dbReference type="GO" id="GO:0016020">
    <property type="term" value="C:membrane"/>
    <property type="evidence" value="ECO:0007669"/>
    <property type="project" value="UniProtKB-UniRule"/>
</dbReference>
<feature type="compositionally biased region" description="Basic and acidic residues" evidence="2">
    <location>
        <begin position="412"/>
        <end position="422"/>
    </location>
</feature>
<keyword evidence="3" id="KW-0732">Signal</keyword>
<evidence type="ECO:0000259" key="4">
    <source>
        <dbReference type="PROSITE" id="PS51123"/>
    </source>
</evidence>
<dbReference type="RefSeq" id="WP_121988845.1">
    <property type="nucleotide sequence ID" value="NZ_OUNR01000012.1"/>
</dbReference>
<dbReference type="SUPFAM" id="SSF103088">
    <property type="entry name" value="OmpA-like"/>
    <property type="match status" value="1"/>
</dbReference>
<dbReference type="PANTHER" id="PTHR30329:SF21">
    <property type="entry name" value="LIPOPROTEIN YIAD-RELATED"/>
    <property type="match status" value="1"/>
</dbReference>
<gene>
    <name evidence="5" type="ORF">NITLEN_20089</name>
</gene>
<feature type="domain" description="OmpA-like" evidence="4">
    <location>
        <begin position="303"/>
        <end position="429"/>
    </location>
</feature>
<keyword evidence="6" id="KW-1185">Reference proteome</keyword>
<protein>
    <recommendedName>
        <fullName evidence="4">OmpA-like domain-containing protein</fullName>
    </recommendedName>
</protein>
<dbReference type="Pfam" id="PF00691">
    <property type="entry name" value="OmpA"/>
    <property type="match status" value="1"/>
</dbReference>